<geneLocation type="plasmid" evidence="1 2">
    <name>unnamed8</name>
</geneLocation>
<organism evidence="1 2">
    <name type="scientific">Hymenobacter volaticus</name>
    <dbReference type="NCBI Taxonomy" id="2932254"/>
    <lineage>
        <taxon>Bacteria</taxon>
        <taxon>Pseudomonadati</taxon>
        <taxon>Bacteroidota</taxon>
        <taxon>Cytophagia</taxon>
        <taxon>Cytophagales</taxon>
        <taxon>Hymenobacteraceae</taxon>
        <taxon>Hymenobacter</taxon>
    </lineage>
</organism>
<evidence type="ECO:0000313" key="2">
    <source>
        <dbReference type="Proteomes" id="UP000830401"/>
    </source>
</evidence>
<keyword evidence="2" id="KW-1185">Reference proteome</keyword>
<accession>A0ABY4GGB4</accession>
<protein>
    <submittedName>
        <fullName evidence="1">Uncharacterized protein</fullName>
    </submittedName>
</protein>
<name>A0ABY4GGB4_9BACT</name>
<keyword evidence="1" id="KW-0614">Plasmid</keyword>
<sequence length="144" mass="15321">MRNVPPPAQSVPAPRRTLDLVSPRAHAIIDRLCLPVLLGCAVWAARRSKPAAAIILAHAVGEGTVGCITDFPTNIWPLISFRAHVRIGQVCGTSLLALSYLLPATPRAERNVAIFWGLVPIVLNGISDISGLPAKEPEPAIQEA</sequence>
<evidence type="ECO:0000313" key="1">
    <source>
        <dbReference type="EMBL" id="UOQ69848.1"/>
    </source>
</evidence>
<dbReference type="EMBL" id="CP095069">
    <property type="protein sequence ID" value="UOQ69848.1"/>
    <property type="molecule type" value="Genomic_DNA"/>
</dbReference>
<reference evidence="1" key="1">
    <citation type="submission" date="2022-04" db="EMBL/GenBank/DDBJ databases">
        <title>Hymenobacter sp. isolated from the air.</title>
        <authorList>
            <person name="Won M."/>
            <person name="Lee C.-M."/>
            <person name="Woen H.-Y."/>
            <person name="Kwon S.-W."/>
        </authorList>
    </citation>
    <scope>NUCLEOTIDE SEQUENCE</scope>
    <source>
        <strain evidence="1">5420S-77</strain>
        <plasmid evidence="1">unnamed8</plasmid>
    </source>
</reference>
<gene>
    <name evidence="1" type="ORF">MUN86_30170</name>
</gene>
<proteinExistence type="predicted"/>
<dbReference type="Proteomes" id="UP000830401">
    <property type="component" value="Plasmid unnamed8"/>
</dbReference>
<dbReference type="RefSeq" id="WP_245127697.1">
    <property type="nucleotide sequence ID" value="NZ_CP095069.1"/>
</dbReference>